<comment type="caution">
    <text evidence="2">The sequence shown here is derived from an EMBL/GenBank/DDBJ whole genome shotgun (WGS) entry which is preliminary data.</text>
</comment>
<organism evidence="2 3">
    <name type="scientific">Dyella japonica</name>
    <dbReference type="NCBI Taxonomy" id="231455"/>
    <lineage>
        <taxon>Bacteria</taxon>
        <taxon>Pseudomonadati</taxon>
        <taxon>Pseudomonadota</taxon>
        <taxon>Gammaproteobacteria</taxon>
        <taxon>Lysobacterales</taxon>
        <taxon>Rhodanobacteraceae</taxon>
        <taxon>Dyella</taxon>
    </lineage>
</organism>
<evidence type="ECO:0000313" key="3">
    <source>
        <dbReference type="Proteomes" id="UP001549184"/>
    </source>
</evidence>
<evidence type="ECO:0000256" key="1">
    <source>
        <dbReference type="SAM" id="MobiDB-lite"/>
    </source>
</evidence>
<feature type="region of interest" description="Disordered" evidence="1">
    <location>
        <begin position="1"/>
        <end position="28"/>
    </location>
</feature>
<protein>
    <submittedName>
        <fullName evidence="2">Uncharacterized protein</fullName>
    </submittedName>
</protein>
<dbReference type="EMBL" id="JBEPMU010000004">
    <property type="protein sequence ID" value="MET3653093.1"/>
    <property type="molecule type" value="Genomic_DNA"/>
</dbReference>
<evidence type="ECO:0000313" key="2">
    <source>
        <dbReference type="EMBL" id="MET3653093.1"/>
    </source>
</evidence>
<accession>A0ABV2JZ75</accession>
<sequence length="355" mass="40038">MGIRDDIRIGKLYPPEPDLPEPSSSVPEGCERVRISARRWRVFLKATEFELKYGRELTYGINDEPDPDLRRVIDEEGARPTSLIPVHRPDRRDPLHDLQLLRDLKIIDERTVKEIGPLPKVGLPVLEKRKPALYRSHEPTTADVLPVETRTRHEDDAMKLGHLAATAALTASTLTGCGDPHHPALNPHPKQKYEITLKIEDAPGPFESVTAFASYEIANPSECAPQDPISGVYAMAKYHHDVPLYPSGDGTYSGTIYLDLPLDQTYYFKGLCRWVFTSINVSIRNQGGGFDAGLGLDEVITQRTLTTYPQKRLYDDRESQENHWSFSGGYMSDEVASHRADYFSMTISAKERLHE</sequence>
<name>A0ABV2JZ75_9GAMM</name>
<dbReference type="Proteomes" id="UP001549184">
    <property type="component" value="Unassembled WGS sequence"/>
</dbReference>
<proteinExistence type="predicted"/>
<dbReference type="RefSeq" id="WP_354014491.1">
    <property type="nucleotide sequence ID" value="NZ_JBEPMU010000004.1"/>
</dbReference>
<gene>
    <name evidence="2" type="ORF">ABIC75_002829</name>
</gene>
<reference evidence="2 3" key="1">
    <citation type="submission" date="2024-06" db="EMBL/GenBank/DDBJ databases">
        <title>Sorghum-associated microbial communities from plants grown in Nebraska, USA.</title>
        <authorList>
            <person name="Schachtman D."/>
        </authorList>
    </citation>
    <scope>NUCLEOTIDE SEQUENCE [LARGE SCALE GENOMIC DNA]</scope>
    <source>
        <strain evidence="2 3">1073</strain>
    </source>
</reference>
<keyword evidence="3" id="KW-1185">Reference proteome</keyword>